<dbReference type="AlphaFoldDB" id="L1IZA4"/>
<gene>
    <name evidence="3" type="ORF">GUITHDRAFT_112624</name>
</gene>
<feature type="compositionally biased region" description="Basic and acidic residues" evidence="1">
    <location>
        <begin position="223"/>
        <end position="238"/>
    </location>
</feature>
<evidence type="ECO:0000256" key="1">
    <source>
        <dbReference type="SAM" id="MobiDB-lite"/>
    </source>
</evidence>
<dbReference type="EMBL" id="JH993024">
    <property type="protein sequence ID" value="EKX41407.1"/>
    <property type="molecule type" value="Genomic_DNA"/>
</dbReference>
<organism evidence="3">
    <name type="scientific">Guillardia theta (strain CCMP2712)</name>
    <name type="common">Cryptophyte</name>
    <dbReference type="NCBI Taxonomy" id="905079"/>
    <lineage>
        <taxon>Eukaryota</taxon>
        <taxon>Cryptophyceae</taxon>
        <taxon>Pyrenomonadales</taxon>
        <taxon>Geminigeraceae</taxon>
        <taxon>Guillardia</taxon>
    </lineage>
</organism>
<dbReference type="RefSeq" id="XP_005828387.1">
    <property type="nucleotide sequence ID" value="XM_005828330.1"/>
</dbReference>
<protein>
    <recommendedName>
        <fullName evidence="6">Transmembrane protein</fullName>
    </recommendedName>
</protein>
<reference evidence="3 5" key="1">
    <citation type="journal article" date="2012" name="Nature">
        <title>Algal genomes reveal evolutionary mosaicism and the fate of nucleomorphs.</title>
        <authorList>
            <consortium name="DOE Joint Genome Institute"/>
            <person name="Curtis B.A."/>
            <person name="Tanifuji G."/>
            <person name="Burki F."/>
            <person name="Gruber A."/>
            <person name="Irimia M."/>
            <person name="Maruyama S."/>
            <person name="Arias M.C."/>
            <person name="Ball S.G."/>
            <person name="Gile G.H."/>
            <person name="Hirakawa Y."/>
            <person name="Hopkins J.F."/>
            <person name="Kuo A."/>
            <person name="Rensing S.A."/>
            <person name="Schmutz J."/>
            <person name="Symeonidi A."/>
            <person name="Elias M."/>
            <person name="Eveleigh R.J."/>
            <person name="Herman E.K."/>
            <person name="Klute M.J."/>
            <person name="Nakayama T."/>
            <person name="Obornik M."/>
            <person name="Reyes-Prieto A."/>
            <person name="Armbrust E.V."/>
            <person name="Aves S.J."/>
            <person name="Beiko R.G."/>
            <person name="Coutinho P."/>
            <person name="Dacks J.B."/>
            <person name="Durnford D.G."/>
            <person name="Fast N.M."/>
            <person name="Green B.R."/>
            <person name="Grisdale C.J."/>
            <person name="Hempel F."/>
            <person name="Henrissat B."/>
            <person name="Hoppner M.P."/>
            <person name="Ishida K."/>
            <person name="Kim E."/>
            <person name="Koreny L."/>
            <person name="Kroth P.G."/>
            <person name="Liu Y."/>
            <person name="Malik S.B."/>
            <person name="Maier U.G."/>
            <person name="McRose D."/>
            <person name="Mock T."/>
            <person name="Neilson J.A."/>
            <person name="Onodera N.T."/>
            <person name="Poole A.M."/>
            <person name="Pritham E.J."/>
            <person name="Richards T.A."/>
            <person name="Rocap G."/>
            <person name="Roy S.W."/>
            <person name="Sarai C."/>
            <person name="Schaack S."/>
            <person name="Shirato S."/>
            <person name="Slamovits C.H."/>
            <person name="Spencer D.F."/>
            <person name="Suzuki S."/>
            <person name="Worden A.Z."/>
            <person name="Zauner S."/>
            <person name="Barry K."/>
            <person name="Bell C."/>
            <person name="Bharti A.K."/>
            <person name="Crow J.A."/>
            <person name="Grimwood J."/>
            <person name="Kramer R."/>
            <person name="Lindquist E."/>
            <person name="Lucas S."/>
            <person name="Salamov A."/>
            <person name="McFadden G.I."/>
            <person name="Lane C.E."/>
            <person name="Keeling P.J."/>
            <person name="Gray M.W."/>
            <person name="Grigoriev I.V."/>
            <person name="Archibald J.M."/>
        </authorList>
    </citation>
    <scope>NUCLEOTIDE SEQUENCE</scope>
    <source>
        <strain evidence="3 5">CCMP2712</strain>
    </source>
</reference>
<dbReference type="Proteomes" id="UP000011087">
    <property type="component" value="Unassembled WGS sequence"/>
</dbReference>
<feature type="region of interest" description="Disordered" evidence="1">
    <location>
        <begin position="329"/>
        <end position="384"/>
    </location>
</feature>
<feature type="region of interest" description="Disordered" evidence="1">
    <location>
        <begin position="271"/>
        <end position="306"/>
    </location>
</feature>
<evidence type="ECO:0000313" key="5">
    <source>
        <dbReference type="Proteomes" id="UP000011087"/>
    </source>
</evidence>
<sequence length="412" mass="45981">MVRAQEESNRPPMFEQMESADLGSFESTRKTMRVCTCVGVAMCVLVVLASIMLWDNVGMGPKSKGIRQAATAKKMQERKVKRILAQRALDLSEQAAIADVANTYAPQSWFASHKRPERAAILAVTRNPREGDKIVDQVEGEMLDTHYKGQRNSVAQGVKDLLPGMSRRRRNEIIEPLVEAGTQRALHRLSLEAGKGWVDRGLGERKLHSGWITDQVKSAIVKPGERERRVRTSHEHAHQVRPSRQRSGSMHLPGLGDVKSAQEAAKALEHLARKRSGSSRGRSDEDAQRDDQGQEDNGHDMGLDHPKHTLHAALSKRGLSEREGLDLHQALERRRGQRVRSDDDDQGGDRGDDEGRRQDQKYIRKMASKELRGEDDWDDSSRTAPVGQSIQTYFSKGNQDWMNAAGAWGAGA</sequence>
<dbReference type="EnsemblProtists" id="EKX41407">
    <property type="protein sequence ID" value="EKX41407"/>
    <property type="gene ID" value="GUITHDRAFT_112624"/>
</dbReference>
<evidence type="ECO:0000313" key="4">
    <source>
        <dbReference type="EnsemblProtists" id="EKX41407"/>
    </source>
</evidence>
<evidence type="ECO:0008006" key="6">
    <source>
        <dbReference type="Google" id="ProtNLM"/>
    </source>
</evidence>
<feature type="compositionally biased region" description="Basic and acidic residues" evidence="1">
    <location>
        <begin position="281"/>
        <end position="306"/>
    </location>
</feature>
<feature type="transmembrane region" description="Helical" evidence="2">
    <location>
        <begin position="34"/>
        <end position="54"/>
    </location>
</feature>
<evidence type="ECO:0000256" key="2">
    <source>
        <dbReference type="SAM" id="Phobius"/>
    </source>
</evidence>
<feature type="compositionally biased region" description="Basic and acidic residues" evidence="1">
    <location>
        <begin position="347"/>
        <end position="374"/>
    </location>
</feature>
<dbReference type="KEGG" id="gtt:GUITHDRAFT_112624"/>
<evidence type="ECO:0000313" key="3">
    <source>
        <dbReference type="EMBL" id="EKX41407.1"/>
    </source>
</evidence>
<accession>L1IZA4</accession>
<dbReference type="HOGENOM" id="CLU_668099_0_0_1"/>
<feature type="region of interest" description="Disordered" evidence="1">
    <location>
        <begin position="220"/>
        <end position="255"/>
    </location>
</feature>
<keyword evidence="2" id="KW-0812">Transmembrane</keyword>
<reference evidence="4" key="3">
    <citation type="submission" date="2015-06" db="UniProtKB">
        <authorList>
            <consortium name="EnsemblProtists"/>
        </authorList>
    </citation>
    <scope>IDENTIFICATION</scope>
</reference>
<dbReference type="PaxDb" id="55529-EKX41407"/>
<dbReference type="GeneID" id="17297980"/>
<keyword evidence="2" id="KW-0472">Membrane</keyword>
<proteinExistence type="predicted"/>
<reference evidence="5" key="2">
    <citation type="submission" date="2012-11" db="EMBL/GenBank/DDBJ databases">
        <authorList>
            <person name="Kuo A."/>
            <person name="Curtis B.A."/>
            <person name="Tanifuji G."/>
            <person name="Burki F."/>
            <person name="Gruber A."/>
            <person name="Irimia M."/>
            <person name="Maruyama S."/>
            <person name="Arias M.C."/>
            <person name="Ball S.G."/>
            <person name="Gile G.H."/>
            <person name="Hirakawa Y."/>
            <person name="Hopkins J.F."/>
            <person name="Rensing S.A."/>
            <person name="Schmutz J."/>
            <person name="Symeonidi A."/>
            <person name="Elias M."/>
            <person name="Eveleigh R.J."/>
            <person name="Herman E.K."/>
            <person name="Klute M.J."/>
            <person name="Nakayama T."/>
            <person name="Obornik M."/>
            <person name="Reyes-Prieto A."/>
            <person name="Armbrust E.V."/>
            <person name="Aves S.J."/>
            <person name="Beiko R.G."/>
            <person name="Coutinho P."/>
            <person name="Dacks J.B."/>
            <person name="Durnford D.G."/>
            <person name="Fast N.M."/>
            <person name="Green B.R."/>
            <person name="Grisdale C."/>
            <person name="Hempe F."/>
            <person name="Henrissat B."/>
            <person name="Hoppner M.P."/>
            <person name="Ishida K.-I."/>
            <person name="Kim E."/>
            <person name="Koreny L."/>
            <person name="Kroth P.G."/>
            <person name="Liu Y."/>
            <person name="Malik S.-B."/>
            <person name="Maier U.G."/>
            <person name="McRose D."/>
            <person name="Mock T."/>
            <person name="Neilson J.A."/>
            <person name="Onodera N.T."/>
            <person name="Poole A.M."/>
            <person name="Pritham E.J."/>
            <person name="Richards T.A."/>
            <person name="Rocap G."/>
            <person name="Roy S.W."/>
            <person name="Sarai C."/>
            <person name="Schaack S."/>
            <person name="Shirato S."/>
            <person name="Slamovits C.H."/>
            <person name="Spencer D.F."/>
            <person name="Suzuki S."/>
            <person name="Worden A.Z."/>
            <person name="Zauner S."/>
            <person name="Barry K."/>
            <person name="Bell C."/>
            <person name="Bharti A.K."/>
            <person name="Crow J.A."/>
            <person name="Grimwood J."/>
            <person name="Kramer R."/>
            <person name="Lindquist E."/>
            <person name="Lucas S."/>
            <person name="Salamov A."/>
            <person name="McFadden G.I."/>
            <person name="Lane C.E."/>
            <person name="Keeling P.J."/>
            <person name="Gray M.W."/>
            <person name="Grigoriev I.V."/>
            <person name="Archibald J.M."/>
        </authorList>
    </citation>
    <scope>NUCLEOTIDE SEQUENCE</scope>
    <source>
        <strain evidence="5">CCMP2712</strain>
    </source>
</reference>
<keyword evidence="2" id="KW-1133">Transmembrane helix</keyword>
<name>L1IZA4_GUITC</name>
<keyword evidence="5" id="KW-1185">Reference proteome</keyword>